<evidence type="ECO:0000256" key="4">
    <source>
        <dbReference type="ARBA" id="ARBA00022553"/>
    </source>
</evidence>
<feature type="region of interest" description="Disordered" evidence="14">
    <location>
        <begin position="634"/>
        <end position="706"/>
    </location>
</feature>
<evidence type="ECO:0000259" key="15">
    <source>
        <dbReference type="PROSITE" id="PS50020"/>
    </source>
</evidence>
<dbReference type="Gene3D" id="2.20.70.10">
    <property type="match status" value="2"/>
</dbReference>
<feature type="compositionally biased region" description="Basic and acidic residues" evidence="14">
    <location>
        <begin position="335"/>
        <end position="344"/>
    </location>
</feature>
<dbReference type="InterPro" id="IPR008144">
    <property type="entry name" value="Guanylate_kin-like_dom"/>
</dbReference>
<evidence type="ECO:0000256" key="5">
    <source>
        <dbReference type="ARBA" id="ARBA00022737"/>
    </source>
</evidence>
<dbReference type="PROSITE" id="PS50020">
    <property type="entry name" value="WW_DOMAIN_2"/>
    <property type="match status" value="2"/>
</dbReference>
<feature type="region of interest" description="Disordered" evidence="14">
    <location>
        <begin position="1000"/>
        <end position="1027"/>
    </location>
</feature>
<evidence type="ECO:0000256" key="12">
    <source>
        <dbReference type="ARBA" id="ARBA00078448"/>
    </source>
</evidence>
<dbReference type="PROSITE" id="PS50106">
    <property type="entry name" value="PDZ"/>
    <property type="match status" value="5"/>
</dbReference>
<evidence type="ECO:0000256" key="10">
    <source>
        <dbReference type="ARBA" id="ARBA00058771"/>
    </source>
</evidence>
<dbReference type="GeneTree" id="ENSGT00940000155820"/>
<feature type="compositionally biased region" description="Polar residues" evidence="14">
    <location>
        <begin position="670"/>
        <end position="680"/>
    </location>
</feature>
<dbReference type="SUPFAM" id="SSF50156">
    <property type="entry name" value="PDZ domain-like"/>
    <property type="match status" value="5"/>
</dbReference>
<dbReference type="InterPro" id="IPR008145">
    <property type="entry name" value="GK/Ca_channel_bsu"/>
</dbReference>
<feature type="compositionally biased region" description="Low complexity" evidence="14">
    <location>
        <begin position="1137"/>
        <end position="1147"/>
    </location>
</feature>
<keyword evidence="19" id="KW-1185">Reference proteome</keyword>
<dbReference type="GO" id="GO:0005923">
    <property type="term" value="C:bicellular tight junction"/>
    <property type="evidence" value="ECO:0007669"/>
    <property type="project" value="UniProtKB-SubCell"/>
</dbReference>
<feature type="region of interest" description="Disordered" evidence="14">
    <location>
        <begin position="158"/>
        <end position="187"/>
    </location>
</feature>
<feature type="compositionally biased region" description="Low complexity" evidence="14">
    <location>
        <begin position="656"/>
        <end position="666"/>
    </location>
</feature>
<feature type="compositionally biased region" description="Low complexity" evidence="14">
    <location>
        <begin position="847"/>
        <end position="860"/>
    </location>
</feature>
<feature type="compositionally biased region" description="Low complexity" evidence="14">
    <location>
        <begin position="324"/>
        <end position="334"/>
    </location>
</feature>
<feature type="compositionally biased region" description="Basic and acidic residues" evidence="14">
    <location>
        <begin position="1340"/>
        <end position="1349"/>
    </location>
</feature>
<keyword evidence="4" id="KW-0597">Phosphoprotein</keyword>
<dbReference type="GO" id="GO:0005730">
    <property type="term" value="C:nucleolus"/>
    <property type="evidence" value="ECO:0007669"/>
    <property type="project" value="Ensembl"/>
</dbReference>
<evidence type="ECO:0000313" key="18">
    <source>
        <dbReference type="Ensembl" id="ENSMICP00000018792.2"/>
    </source>
</evidence>
<dbReference type="InterPro" id="IPR036020">
    <property type="entry name" value="WW_dom_sf"/>
</dbReference>
<name>A0A8C5VHZ0_MICMU</name>
<reference evidence="18" key="1">
    <citation type="submission" date="2016-12" db="EMBL/GenBank/DDBJ databases">
        <title>Mouse lemur reference genome and diversity panel.</title>
        <authorList>
            <person name="Harris R."/>
            <person name="Larsen P."/>
            <person name="Liu Y."/>
            <person name="Hughes D.S."/>
            <person name="Murali S."/>
            <person name="Raveendran M."/>
            <person name="Korchina V."/>
            <person name="Wang M."/>
            <person name="Jhangiani S."/>
            <person name="Bandaranaike D."/>
            <person name="Bellair M."/>
            <person name="Blankenburg K."/>
            <person name="Chao H."/>
            <person name="Dahdouli M."/>
            <person name="Dinh H."/>
            <person name="Doddapaneni H."/>
            <person name="English A."/>
            <person name="Firestine M."/>
            <person name="Gnanaolivu R."/>
            <person name="Gross S."/>
            <person name="Hernandez B."/>
            <person name="Javaid M."/>
            <person name="Jayaseelan J."/>
            <person name="Jones J."/>
            <person name="Khan Z."/>
            <person name="Kovar C."/>
            <person name="Kurapati P."/>
            <person name="Le B."/>
            <person name="Lee S."/>
            <person name="Li M."/>
            <person name="Mathew T."/>
            <person name="Narasimhan A."/>
            <person name="Ngo D."/>
            <person name="Nguyen L."/>
            <person name="Okwuonu G."/>
            <person name="Ongeri F."/>
            <person name="Osuji N."/>
            <person name="Pu L.-L."/>
            <person name="Puazo M."/>
            <person name="Quiroz J."/>
            <person name="Raj R."/>
            <person name="Rajbhandari K."/>
            <person name="Reid J.G."/>
            <person name="Santibanez J."/>
            <person name="Sexton D."/>
            <person name="Skinner E."/>
            <person name="Vee V."/>
            <person name="Weissenberger G."/>
            <person name="Wu Y."/>
            <person name="Xin Y."/>
            <person name="Han Y."/>
            <person name="Campbell C."/>
            <person name="Brown A."/>
            <person name="Sullivan B."/>
            <person name="Shelton J."/>
            <person name="Brown S."/>
            <person name="Dudchenko O."/>
            <person name="Machol I."/>
            <person name="Durand N."/>
            <person name="Shamim M."/>
            <person name="Lieberman A."/>
            <person name="Muzny D.M."/>
            <person name="Richards S."/>
            <person name="Yoder A."/>
            <person name="Worley K.C."/>
            <person name="Rogers J."/>
            <person name="Gibbs R.A."/>
        </authorList>
    </citation>
    <scope>NUCLEOTIDE SEQUENCE [LARGE SCALE GENOMIC DNA]</scope>
</reference>
<keyword evidence="5" id="KW-0677">Repeat</keyword>
<dbReference type="GO" id="GO:0007165">
    <property type="term" value="P:signal transduction"/>
    <property type="evidence" value="ECO:0007669"/>
    <property type="project" value="TreeGrafter"/>
</dbReference>
<dbReference type="CDD" id="cd06735">
    <property type="entry name" value="PDZ5_MAGI-1_3-like"/>
    <property type="match status" value="1"/>
</dbReference>
<evidence type="ECO:0000256" key="7">
    <source>
        <dbReference type="ARBA" id="ARBA00022840"/>
    </source>
</evidence>
<dbReference type="CDD" id="cd06732">
    <property type="entry name" value="PDZ2_MAGI-1_3-like"/>
    <property type="match status" value="1"/>
</dbReference>
<comment type="function">
    <text evidence="10">Plays a role in coupling actin fibers to cell junctions in endothelial cells, via its interaction with AMOTL2 and CDH5. May regulate acid-induced ASIC3 currents by modulating its expression at the cell surface.</text>
</comment>
<organism evidence="18 19">
    <name type="scientific">Microcebus murinus</name>
    <name type="common">Gray mouse lemur</name>
    <name type="synonym">Lemur murinus</name>
    <dbReference type="NCBI Taxonomy" id="30608"/>
    <lineage>
        <taxon>Eukaryota</taxon>
        <taxon>Metazoa</taxon>
        <taxon>Chordata</taxon>
        <taxon>Craniata</taxon>
        <taxon>Vertebrata</taxon>
        <taxon>Euteleostomi</taxon>
        <taxon>Mammalia</taxon>
        <taxon>Eutheria</taxon>
        <taxon>Euarchontoglires</taxon>
        <taxon>Primates</taxon>
        <taxon>Strepsirrhini</taxon>
        <taxon>Lemuriformes</taxon>
        <taxon>Cheirogaleidae</taxon>
        <taxon>Microcebus</taxon>
    </lineage>
</organism>
<evidence type="ECO:0000256" key="9">
    <source>
        <dbReference type="ARBA" id="ARBA00023136"/>
    </source>
</evidence>
<dbReference type="CDD" id="cd06734">
    <property type="entry name" value="PDZ4_MAGI-1_3-like"/>
    <property type="match status" value="1"/>
</dbReference>
<feature type="compositionally biased region" description="Basic and acidic residues" evidence="14">
    <location>
        <begin position="1284"/>
        <end position="1327"/>
    </location>
</feature>
<feature type="compositionally biased region" description="Basic residues" evidence="14">
    <location>
        <begin position="1328"/>
        <end position="1339"/>
    </location>
</feature>
<gene>
    <name evidence="18" type="primary">MAGI1</name>
</gene>
<feature type="compositionally biased region" description="Pro residues" evidence="14">
    <location>
        <begin position="349"/>
        <end position="359"/>
    </location>
</feature>
<evidence type="ECO:0000256" key="8">
    <source>
        <dbReference type="ARBA" id="ARBA00022949"/>
    </source>
</evidence>
<dbReference type="Pfam" id="PF16663">
    <property type="entry name" value="MAGI_u1"/>
    <property type="match status" value="1"/>
</dbReference>
<feature type="compositionally biased region" description="Polar residues" evidence="14">
    <location>
        <begin position="501"/>
        <end position="516"/>
    </location>
</feature>
<dbReference type="CDD" id="cd00201">
    <property type="entry name" value="WW"/>
    <property type="match status" value="2"/>
</dbReference>
<dbReference type="EMBL" id="ABDC03032162">
    <property type="status" value="NOT_ANNOTATED_CDS"/>
    <property type="molecule type" value="Genomic_DNA"/>
</dbReference>
<dbReference type="GO" id="GO:0051393">
    <property type="term" value="F:alpha-actinin binding"/>
    <property type="evidence" value="ECO:0007669"/>
    <property type="project" value="Ensembl"/>
</dbReference>
<dbReference type="PROSITE" id="PS00856">
    <property type="entry name" value="GUANYLATE_KINASE_1"/>
    <property type="match status" value="1"/>
</dbReference>
<dbReference type="FunFam" id="2.20.70.10:FF:000002">
    <property type="entry name" value="Membrane-associated guanylate kinase, WW and PDZ domain-containing protein 3 isoform 1"/>
    <property type="match status" value="1"/>
</dbReference>
<feature type="region of interest" description="Disordered" evidence="14">
    <location>
        <begin position="317"/>
        <end position="377"/>
    </location>
</feature>
<evidence type="ECO:0000256" key="11">
    <source>
        <dbReference type="ARBA" id="ARBA00070829"/>
    </source>
</evidence>
<dbReference type="CDD" id="cd06731">
    <property type="entry name" value="PDZ1_MAGI-1_3-like"/>
    <property type="match status" value="1"/>
</dbReference>
<evidence type="ECO:0000256" key="13">
    <source>
        <dbReference type="ARBA" id="ARBA00079517"/>
    </source>
</evidence>
<dbReference type="InterPro" id="IPR001478">
    <property type="entry name" value="PDZ"/>
</dbReference>
<dbReference type="GO" id="GO:0042995">
    <property type="term" value="C:cell projection"/>
    <property type="evidence" value="ECO:0007669"/>
    <property type="project" value="Ensembl"/>
</dbReference>
<dbReference type="SMART" id="SM00456">
    <property type="entry name" value="WW"/>
    <property type="match status" value="2"/>
</dbReference>
<evidence type="ECO:0000313" key="19">
    <source>
        <dbReference type="Proteomes" id="UP000694394"/>
    </source>
</evidence>
<dbReference type="EMBL" id="ABDC03032166">
    <property type="status" value="NOT_ANNOTATED_CDS"/>
    <property type="molecule type" value="Genomic_DNA"/>
</dbReference>
<dbReference type="Gene3D" id="2.30.42.10">
    <property type="match status" value="5"/>
</dbReference>
<dbReference type="GO" id="GO:0022409">
    <property type="term" value="P:positive regulation of cell-cell adhesion"/>
    <property type="evidence" value="ECO:0007669"/>
    <property type="project" value="Ensembl"/>
</dbReference>
<dbReference type="CDD" id="cd06733">
    <property type="entry name" value="PDZ3_MAGI-1_3-like"/>
    <property type="match status" value="1"/>
</dbReference>
<reference evidence="18" key="2">
    <citation type="submission" date="2025-08" db="UniProtKB">
        <authorList>
            <consortium name="Ensembl"/>
        </authorList>
    </citation>
    <scope>IDENTIFICATION</scope>
</reference>
<feature type="region of interest" description="Disordered" evidence="14">
    <location>
        <begin position="1119"/>
        <end position="1349"/>
    </location>
</feature>
<feature type="domain" description="PDZ" evidence="17">
    <location>
        <begin position="1036"/>
        <end position="1118"/>
    </location>
</feature>
<feature type="domain" description="PDZ" evidence="17">
    <location>
        <begin position="557"/>
        <end position="635"/>
    </location>
</feature>
<feature type="domain" description="WW" evidence="15">
    <location>
        <begin position="224"/>
        <end position="257"/>
    </location>
</feature>
<comment type="subcellular location">
    <subcellularLocation>
        <location evidence="2">Cell junction</location>
        <location evidence="2">Tight junction</location>
    </subcellularLocation>
    <subcellularLocation>
        <location evidence="1">Membrane</location>
        <topology evidence="1">Peripheral membrane protein</topology>
    </subcellularLocation>
</comment>
<dbReference type="Pfam" id="PF00397">
    <property type="entry name" value="WW"/>
    <property type="match status" value="2"/>
</dbReference>
<dbReference type="FunFam" id="2.30.42.10:FF:000015">
    <property type="entry name" value="Membrane associated guanylate kinase, WW and PDZ domain containing 1"/>
    <property type="match status" value="1"/>
</dbReference>
<dbReference type="Pfam" id="PF16666">
    <property type="entry name" value="MAGI_u5"/>
    <property type="match status" value="1"/>
</dbReference>
<protein>
    <recommendedName>
        <fullName evidence="11">Membrane-associated guanylate kinase, WW and PDZ domain-containing protein 1</fullName>
    </recommendedName>
    <alternativeName>
        <fullName evidence="12">BAI1-associated protein 1</fullName>
    </alternativeName>
    <alternativeName>
        <fullName evidence="13">Membrane-associated guanylate kinase inverted 1</fullName>
    </alternativeName>
</protein>
<feature type="region of interest" description="Disordered" evidence="14">
    <location>
        <begin position="501"/>
        <end position="543"/>
    </location>
</feature>
<keyword evidence="3" id="KW-0796">Tight junction</keyword>
<dbReference type="EMBL" id="ABDC03032163">
    <property type="status" value="NOT_ANNOTATED_CDS"/>
    <property type="molecule type" value="Genomic_DNA"/>
</dbReference>
<keyword evidence="8" id="KW-0965">Cell junction</keyword>
<evidence type="ECO:0000256" key="6">
    <source>
        <dbReference type="ARBA" id="ARBA00022741"/>
    </source>
</evidence>
<reference evidence="18" key="3">
    <citation type="submission" date="2025-09" db="UniProtKB">
        <authorList>
            <consortium name="Ensembl"/>
        </authorList>
    </citation>
    <scope>IDENTIFICATION</scope>
</reference>
<feature type="domain" description="PDZ" evidence="17">
    <location>
        <begin position="885"/>
        <end position="980"/>
    </location>
</feature>
<feature type="compositionally biased region" description="Basic and acidic residues" evidence="14">
    <location>
        <begin position="1169"/>
        <end position="1187"/>
    </location>
</feature>
<dbReference type="GO" id="GO:0005654">
    <property type="term" value="C:nucleoplasm"/>
    <property type="evidence" value="ECO:0007669"/>
    <property type="project" value="Ensembl"/>
</dbReference>
<evidence type="ECO:0000259" key="17">
    <source>
        <dbReference type="PROSITE" id="PS50106"/>
    </source>
</evidence>
<dbReference type="PANTHER" id="PTHR10316:SF12">
    <property type="entry name" value="MEMBRANE-ASSOCIATED GUANYLATE KINASE, WW AND PDZ DOMAIN-CONTAINING PROTEIN 1"/>
    <property type="match status" value="1"/>
</dbReference>
<feature type="compositionally biased region" description="Polar residues" evidence="14">
    <location>
        <begin position="1000"/>
        <end position="1016"/>
    </location>
</feature>
<feature type="region of interest" description="Disordered" evidence="14">
    <location>
        <begin position="133"/>
        <end position="152"/>
    </location>
</feature>
<dbReference type="SMART" id="SM00228">
    <property type="entry name" value="PDZ"/>
    <property type="match status" value="5"/>
</dbReference>
<dbReference type="SUPFAM" id="SSF52540">
    <property type="entry name" value="P-loop containing nucleoside triphosphate hydrolases"/>
    <property type="match status" value="1"/>
</dbReference>
<keyword evidence="7" id="KW-0067">ATP-binding</keyword>
<dbReference type="SMART" id="SM00072">
    <property type="entry name" value="GuKc"/>
    <property type="match status" value="1"/>
</dbReference>
<evidence type="ECO:0000256" key="3">
    <source>
        <dbReference type="ARBA" id="ARBA00022427"/>
    </source>
</evidence>
<evidence type="ECO:0000259" key="16">
    <source>
        <dbReference type="PROSITE" id="PS50052"/>
    </source>
</evidence>
<dbReference type="SUPFAM" id="SSF51045">
    <property type="entry name" value="WW domain"/>
    <property type="match status" value="2"/>
</dbReference>
<feature type="domain" description="Guanylate kinase-like" evidence="16">
    <location>
        <begin position="76"/>
        <end position="113"/>
    </location>
</feature>
<dbReference type="EMBL" id="ABDC03032167">
    <property type="status" value="NOT_ANNOTATED_CDS"/>
    <property type="molecule type" value="Genomic_DNA"/>
</dbReference>
<dbReference type="GO" id="GO:0005524">
    <property type="term" value="F:ATP binding"/>
    <property type="evidence" value="ECO:0007669"/>
    <property type="project" value="UniProtKB-KW"/>
</dbReference>
<keyword evidence="9" id="KW-0472">Membrane</keyword>
<dbReference type="Ensembl" id="ENSMICT00000038733.2">
    <property type="protein sequence ID" value="ENSMICP00000018792.2"/>
    <property type="gene ID" value="ENSMICG00000009535.3"/>
</dbReference>
<feature type="domain" description="PDZ" evidence="17">
    <location>
        <begin position="386"/>
        <end position="455"/>
    </location>
</feature>
<dbReference type="EMBL" id="ABDC03032164">
    <property type="status" value="NOT_ANNOTATED_CDS"/>
    <property type="molecule type" value="Genomic_DNA"/>
</dbReference>
<dbReference type="InterPro" id="IPR001202">
    <property type="entry name" value="WW_dom"/>
</dbReference>
<accession>A0A8C5VHZ0</accession>
<evidence type="ECO:0000256" key="2">
    <source>
        <dbReference type="ARBA" id="ARBA00004435"/>
    </source>
</evidence>
<evidence type="ECO:0000256" key="1">
    <source>
        <dbReference type="ARBA" id="ARBA00004170"/>
    </source>
</evidence>
<dbReference type="GO" id="GO:0005886">
    <property type="term" value="C:plasma membrane"/>
    <property type="evidence" value="ECO:0007669"/>
    <property type="project" value="Ensembl"/>
</dbReference>
<dbReference type="FunFam" id="2.20.70.10:FF:000001">
    <property type="entry name" value="Membrane-associated guanylate kinase, WW and PDZ domain-containing protein 1"/>
    <property type="match status" value="1"/>
</dbReference>
<feature type="compositionally biased region" description="Basic and acidic residues" evidence="14">
    <location>
        <begin position="1199"/>
        <end position="1277"/>
    </location>
</feature>
<feature type="region of interest" description="Disordered" evidence="14">
    <location>
        <begin position="816"/>
        <end position="869"/>
    </location>
</feature>
<keyword evidence="6" id="KW-0547">Nucleotide-binding</keyword>
<dbReference type="PROSITE" id="PS01159">
    <property type="entry name" value="WW_DOMAIN_1"/>
    <property type="match status" value="2"/>
</dbReference>
<dbReference type="InterPro" id="IPR027417">
    <property type="entry name" value="P-loop_NTPase"/>
</dbReference>
<dbReference type="GO" id="GO:0005737">
    <property type="term" value="C:cytoplasm"/>
    <property type="evidence" value="ECO:0007669"/>
    <property type="project" value="Ensembl"/>
</dbReference>
<dbReference type="EMBL" id="ABDC03032165">
    <property type="status" value="NOT_ANNOTATED_CDS"/>
    <property type="molecule type" value="Genomic_DNA"/>
</dbReference>
<dbReference type="InterPro" id="IPR020590">
    <property type="entry name" value="Guanylate_kinase_CS"/>
</dbReference>
<dbReference type="PANTHER" id="PTHR10316">
    <property type="entry name" value="MEMBRANE ASSOCIATED GUANYLATE KINASE-RELATED"/>
    <property type="match status" value="1"/>
</dbReference>
<dbReference type="Pfam" id="PF00595">
    <property type="entry name" value="PDZ"/>
    <property type="match status" value="5"/>
</dbReference>
<dbReference type="InterPro" id="IPR036034">
    <property type="entry name" value="PDZ_sf"/>
</dbReference>
<dbReference type="FunFam" id="2.30.42.10:FF:000005">
    <property type="entry name" value="Membrane associated guanylate kinase, WW and PDZ domain containing 1"/>
    <property type="match status" value="1"/>
</dbReference>
<feature type="domain" description="PDZ" evidence="17">
    <location>
        <begin position="727"/>
        <end position="809"/>
    </location>
</feature>
<dbReference type="FunFam" id="2.30.42.10:FF:000012">
    <property type="entry name" value="Membrane associated guanylate kinase, WW and PDZ domain containing 1"/>
    <property type="match status" value="1"/>
</dbReference>
<dbReference type="Gene3D" id="3.30.63.10">
    <property type="entry name" value="Guanylate Kinase phosphate binding domain"/>
    <property type="match status" value="1"/>
</dbReference>
<evidence type="ECO:0000256" key="14">
    <source>
        <dbReference type="SAM" id="MobiDB-lite"/>
    </source>
</evidence>
<dbReference type="Proteomes" id="UP000694394">
    <property type="component" value="Chromosome 30"/>
</dbReference>
<dbReference type="FunFam" id="2.30.42.10:FF:000006">
    <property type="entry name" value="Membrane associated guanylate kinase, WW and PDZ domain containing 1"/>
    <property type="match status" value="1"/>
</dbReference>
<feature type="domain" description="WW" evidence="15">
    <location>
        <begin position="283"/>
        <end position="316"/>
    </location>
</feature>
<dbReference type="PROSITE" id="PS50052">
    <property type="entry name" value="GUANYLATE_KINASE_2"/>
    <property type="match status" value="1"/>
</dbReference>
<sequence>MSLAELGCYLFPCCLKTDTSFVSLSFLVCAFIHLFIKDKMQDKSSYGLCLYGSYCLVDKMHYSDNQTNISKYTHCTTRSPREGEVPGVDYNFLTVKDGTLLEVGTYEGNYYGTPKPPNQPVSGKVITTDALQSLQSGSKQATPKRTKSYNDMQNAGVVPAENEEEDDVPEMNSSFTADSGEQDEHTLQETALPPANSSILAAPITDPSQKFPQYLPLSAEDNLGPLPENWEMAYTENGEVYFIDHNTKTTSWLDPRCLNKQQKPLEECEDDEGVHTEELDSELELPAGWEKIEDPVYGIYYVDHINRKTQYENPVLEAKRKKQQQQPQQPQPQQKTEEWTEEHSSLVPPVIPNHPPSNPEPAREPPLQGKPFFTRNPSELKGKFIHTKLRKSSRGFGFTVVGGDEPDEFLQIKSLVLDGPAALDGKMETGDVIVSVNDTCVLGHTHAQVVKIFQSIPIGASVDLELCRGYPLPFDPDDPNTSLVTSVAISDKEPIIVNGQETYDSPASHSSKTGKANGTKDARPSSPADMAPDGPHGYPSDTVSLASSIATQPELITVHIIKGPMGFGFTIADSPGGGGQRVKQIVDSPRCRGLKEGDLIVEVNKKNVQALTHNQVVDMLIECPKGSEVTLLVQRGGLPVPKKSPKSQPLERKDSQNSSQHSVSSHRSLHTASPSHSTQALPAFPPVEAPAADQTDSSGQKKPDPFKIWAQSRSMYENRLPDYQEQDIFLWRKETGFGFRILGGNEPGEPIYIGHIVPLGAADTDGRLRSGDELICVDGTPVIGKSHQLVVQLMQQAAKQGHVNLTVRRKAVFAAPKAESEAPSPASSQHSGTQPASLAEGKRTPQGSQNSLSTVSSGSGSTSGIGSGGGGGSGVVSAALVQPYDVDIRRGDSEGFGFVIVSSVSRPEAGTTFGNACAAMPHKIGRIIERSPADRCGRLKVGDRILAVNGCSITNKSHSDIVNLIKEAGNTVTLRIIPGDESSNATLLTNAEKIATITTTHAPSQQGAQETRSTTKPKQESQFEFKASTQEQDFYTVELERGAKGFGFSLRGGREYNMDLYVLRLAEDGPAERCGKMRIGDEILEINGETTKNMKHSRAIELIKSGGRRVRLFLMRGDGSVPEYDPSSERGGPAGPPGVAEVRAAPGGRRRPASPESGCAPEPRVSPQRGDRRAHGKDARGGREHHTWNGACRRPGGGARRDAERRDPERTATERRDAERTATERRDPERTRTATECRDPERTATERTRRDPERRDARDRPERRRERSPTRRRDGSPGRRRRSLERAKSSDRRRERSLDKRGGEDRAGPRDRDRDRDDAHPRHEAGRSSRHAPEHRRRPYKECSTDLSI</sequence>
<proteinExistence type="predicted"/>
<dbReference type="FunFam" id="2.30.42.10:FF:000042">
    <property type="entry name" value="Membrane-associated guanylate kinase, WW and PDZ domain-containing protein 3 isoform 1"/>
    <property type="match status" value="1"/>
</dbReference>
<feature type="compositionally biased region" description="Low complexity" evidence="14">
    <location>
        <begin position="816"/>
        <end position="828"/>
    </location>
</feature>